<sequence>MKRLFLSAGLVIQMCGVSVALDDASVCERLTKEGPGLYLAYPEGAKAASALKCEGSGYCFGKIGSQNLFDDYGRLFFVGASTPPGEEVVWHVRMQTRARNLDSADLAYLSRPTTTTRCSPTEALPTFPSNSFPLGPFAPLNDYIDHHEGRPVGLLTRYFHFQIQEAPGRKQCISTDNRAAFRDQKSIYGFENVERLPKEVAQALTIRTAQASANAYAGLSSEFIYRDDPKSPCFGFGLPQPTRSAYLNEKINWAPYLTKIWIKRFRGKQITAEGDANGRVIQWLQ</sequence>
<protein>
    <submittedName>
        <fullName evidence="1">Uncharacterized protein</fullName>
    </submittedName>
</protein>
<name>A0A1M5J522_9BRAD</name>
<dbReference type="RefSeq" id="WP_154073138.1">
    <property type="nucleotide sequence ID" value="NZ_LT670818.1"/>
</dbReference>
<organism evidence="1 2">
    <name type="scientific">Bradyrhizobium erythrophlei</name>
    <dbReference type="NCBI Taxonomy" id="1437360"/>
    <lineage>
        <taxon>Bacteria</taxon>
        <taxon>Pseudomonadati</taxon>
        <taxon>Pseudomonadota</taxon>
        <taxon>Alphaproteobacteria</taxon>
        <taxon>Hyphomicrobiales</taxon>
        <taxon>Nitrobacteraceae</taxon>
        <taxon>Bradyrhizobium</taxon>
    </lineage>
</organism>
<reference evidence="1 2" key="1">
    <citation type="submission" date="2016-11" db="EMBL/GenBank/DDBJ databases">
        <authorList>
            <person name="Jaros S."/>
            <person name="Januszkiewicz K."/>
            <person name="Wedrychowicz H."/>
        </authorList>
    </citation>
    <scope>NUCLEOTIDE SEQUENCE [LARGE SCALE GENOMIC DNA]</scope>
    <source>
        <strain evidence="1 2">GAS242</strain>
    </source>
</reference>
<evidence type="ECO:0000313" key="1">
    <source>
        <dbReference type="EMBL" id="SHG35113.1"/>
    </source>
</evidence>
<evidence type="ECO:0000313" key="2">
    <source>
        <dbReference type="Proteomes" id="UP000190675"/>
    </source>
</evidence>
<proteinExistence type="predicted"/>
<gene>
    <name evidence="1" type="ORF">SAMN05444169_1979</name>
</gene>
<accession>A0A1M5J522</accession>
<dbReference type="Proteomes" id="UP000190675">
    <property type="component" value="Chromosome I"/>
</dbReference>
<dbReference type="AlphaFoldDB" id="A0A1M5J522"/>
<dbReference type="EMBL" id="LT670818">
    <property type="protein sequence ID" value="SHG35113.1"/>
    <property type="molecule type" value="Genomic_DNA"/>
</dbReference>
<dbReference type="OrthoDB" id="8250978at2"/>